<dbReference type="EMBL" id="PXXO01000013">
    <property type="protein sequence ID" value="PSJ04361.1"/>
    <property type="molecule type" value="Genomic_DNA"/>
</dbReference>
<keyword evidence="2" id="KW-1185">Reference proteome</keyword>
<evidence type="ECO:0000313" key="1">
    <source>
        <dbReference type="EMBL" id="PSJ04361.1"/>
    </source>
</evidence>
<gene>
    <name evidence="1" type="ORF">C7K55_11045</name>
</gene>
<comment type="caution">
    <text evidence="1">The sequence shown here is derived from an EMBL/GenBank/DDBJ whole genome shotgun (WGS) entry which is preliminary data.</text>
</comment>
<evidence type="ECO:0000313" key="2">
    <source>
        <dbReference type="Proteomes" id="UP000243002"/>
    </source>
</evidence>
<name>A0A2P7MT25_9CYAN</name>
<dbReference type="Proteomes" id="UP000243002">
    <property type="component" value="Unassembled WGS sequence"/>
</dbReference>
<organism evidence="1 2">
    <name type="scientific">Cyanobium usitatum str. Tous</name>
    <dbReference type="NCBI Taxonomy" id="2116684"/>
    <lineage>
        <taxon>Bacteria</taxon>
        <taxon>Bacillati</taxon>
        <taxon>Cyanobacteriota</taxon>
        <taxon>Cyanophyceae</taxon>
        <taxon>Synechococcales</taxon>
        <taxon>Prochlorococcaceae</taxon>
        <taxon>Cyanobium</taxon>
    </lineage>
</organism>
<reference evidence="1 2" key="1">
    <citation type="journal article" date="2018" name="Environ. Microbiol.">
        <title>Ecological and genomic features of two widespread freshwater picocyanobacteria.</title>
        <authorList>
            <person name="Cabello-Yeves P.J."/>
            <person name="Picazo A."/>
            <person name="Camacho A."/>
            <person name="Callieri C."/>
            <person name="Rosselli R."/>
            <person name="Roda-Garcia J.J."/>
            <person name="Coutinho F.H."/>
            <person name="Rodriguez-Valera F."/>
        </authorList>
    </citation>
    <scope>NUCLEOTIDE SEQUENCE [LARGE SCALE GENOMIC DNA]</scope>
    <source>
        <strain evidence="1 2">Tous</strain>
    </source>
</reference>
<dbReference type="RefSeq" id="WP_106632800.1">
    <property type="nucleotide sequence ID" value="NZ_PXXO01000013.1"/>
</dbReference>
<sequence length="94" mass="10694">MPGSPTPSSAELATYLEQRGELSKPWMLQLLRLTKLKEAKDSMEPDAYMASLQEAHADLMRLGEFWKGREQEVFSGRYQPETLIEPLPGSPEDR</sequence>
<dbReference type="OrthoDB" id="465307at2"/>
<dbReference type="AlphaFoldDB" id="A0A2P7MT25"/>
<accession>A0A2P7MT25</accession>
<protein>
    <submittedName>
        <fullName evidence="1">Uncharacterized protein</fullName>
    </submittedName>
</protein>
<proteinExistence type="predicted"/>